<dbReference type="Proteomes" id="UP000474077">
    <property type="component" value="Unassembled WGS sequence"/>
</dbReference>
<dbReference type="Gene3D" id="2.60.40.10">
    <property type="entry name" value="Immunoglobulins"/>
    <property type="match status" value="1"/>
</dbReference>
<reference evidence="6 7" key="1">
    <citation type="journal article" date="2019" name="Nat. Med.">
        <title>A library of human gut bacterial isolates paired with longitudinal multiomics data enables mechanistic microbiome research.</title>
        <authorList>
            <person name="Poyet M."/>
            <person name="Groussin M."/>
            <person name="Gibbons S.M."/>
            <person name="Avila-Pacheco J."/>
            <person name="Jiang X."/>
            <person name="Kearney S.M."/>
            <person name="Perrotta A.R."/>
            <person name="Berdy B."/>
            <person name="Zhao S."/>
            <person name="Lieberman T.D."/>
            <person name="Swanson P.K."/>
            <person name="Smith M."/>
            <person name="Roesemann S."/>
            <person name="Alexander J.E."/>
            <person name="Rich S.A."/>
            <person name="Livny J."/>
            <person name="Vlamakis H."/>
            <person name="Clish C."/>
            <person name="Bullock K."/>
            <person name="Deik A."/>
            <person name="Scott J."/>
            <person name="Pierce K.A."/>
            <person name="Xavier R.J."/>
            <person name="Alm E.J."/>
        </authorList>
    </citation>
    <scope>NUCLEOTIDE SEQUENCE [LARGE SCALE GENOMIC DNA]</scope>
    <source>
        <strain evidence="6 7">BIOML-A73</strain>
    </source>
</reference>
<dbReference type="GO" id="GO:0000155">
    <property type="term" value="F:phosphorelay sensor kinase activity"/>
    <property type="evidence" value="ECO:0007669"/>
    <property type="project" value="InterPro"/>
</dbReference>
<evidence type="ECO:0000256" key="1">
    <source>
        <dbReference type="ARBA" id="ARBA00000085"/>
    </source>
</evidence>
<evidence type="ECO:0000256" key="4">
    <source>
        <dbReference type="ARBA" id="ARBA00023015"/>
    </source>
</evidence>
<evidence type="ECO:0000256" key="3">
    <source>
        <dbReference type="ARBA" id="ARBA00022553"/>
    </source>
</evidence>
<dbReference type="Pfam" id="PF00072">
    <property type="entry name" value="Response_reg"/>
    <property type="match status" value="1"/>
</dbReference>
<dbReference type="Pfam" id="PF12833">
    <property type="entry name" value="HTH_18"/>
    <property type="match status" value="1"/>
</dbReference>
<dbReference type="SMART" id="SM00387">
    <property type="entry name" value="HATPase_c"/>
    <property type="match status" value="1"/>
</dbReference>
<name>A0A414GJ75_9BACE</name>
<dbReference type="SUPFAM" id="SSF101898">
    <property type="entry name" value="NHL repeat"/>
    <property type="match status" value="1"/>
</dbReference>
<dbReference type="SMART" id="SM00448">
    <property type="entry name" value="REC"/>
    <property type="match status" value="1"/>
</dbReference>
<comment type="catalytic activity">
    <reaction evidence="1">
        <text>ATP + protein L-histidine = ADP + protein N-phospho-L-histidine.</text>
        <dbReference type="EC" id="2.7.13.3"/>
    </reaction>
</comment>
<dbReference type="PROSITE" id="PS50110">
    <property type="entry name" value="RESPONSE_REGULATORY"/>
    <property type="match status" value="1"/>
</dbReference>
<dbReference type="Gene3D" id="3.40.50.2300">
    <property type="match status" value="1"/>
</dbReference>
<dbReference type="PANTHER" id="PTHR43547:SF2">
    <property type="entry name" value="HYBRID SIGNAL TRANSDUCTION HISTIDINE KINASE C"/>
    <property type="match status" value="1"/>
</dbReference>
<proteinExistence type="predicted"/>
<keyword evidence="5" id="KW-0804">Transcription</keyword>
<dbReference type="InterPro" id="IPR036097">
    <property type="entry name" value="HisK_dim/P_sf"/>
</dbReference>
<dbReference type="InterPro" id="IPR001789">
    <property type="entry name" value="Sig_transdc_resp-reg_receiver"/>
</dbReference>
<dbReference type="PROSITE" id="PS01124">
    <property type="entry name" value="HTH_ARAC_FAMILY_2"/>
    <property type="match status" value="1"/>
</dbReference>
<organism evidence="6 7">
    <name type="scientific">Bacteroides xylanisolvens</name>
    <dbReference type="NCBI Taxonomy" id="371601"/>
    <lineage>
        <taxon>Bacteria</taxon>
        <taxon>Pseudomonadati</taxon>
        <taxon>Bacteroidota</taxon>
        <taxon>Bacteroidia</taxon>
        <taxon>Bacteroidales</taxon>
        <taxon>Bacteroidaceae</taxon>
        <taxon>Bacteroides</taxon>
    </lineage>
</organism>
<sequence length="1346" mass="155519">MLHSITMKTLTYKFIILLFSLLCYTLNSNAYNLRQINNKDGLSNSSILSVGQDENHLMLFGTCDGLNIFDGKDIQIFRSTPSNQAIKGNFIEKIITTQPGTYWIRTNSGLNKMNSQKGEFLFFPEFAGHNFIFTDCQHDLFIYDGIGNLQIFNEKTKQFQSVLIHKSEPIPLSDILDIKFDSQNRLWVYVKNEMYYCFSLYNKNTNQPYIELHEVKHFNKNITKAFADGDYEFIVDQDDILYMISSEAPQITHIADISWLTHQKGDISSIIKYKEDLFISFQTEGVVKLTLTPEKKEPYSIIDLQIHCGVLSMMKDKSQNIVWIGTDGQGVYKYTEEEYTLNSYLFSQISTKVQKPVRAIFKDDLDNLWLGTRGDGIILLPSFLSAQESPIHFSSGNSQLNENSVYAFAPSRKNILWIGNDGGLNYYSYTKKKIQKVILPPKIESINYVHSIHEINDSTLWVTTGGTGVLKLILDTKQVIPTVKKIKTYIHKEENLIYNYFFTSLQSSDSLLFGNRGYGIFSIPQKQDVLSNIYFNNNPAEQAANDIFSMEKDPKGNFWLGTSMGLVEYTKDNQIKTYKELNEFINSIVHAIQSDNDGNLWLSTNKGIIRYNPNDETFQLYGQEEGIDVIEYCDGASFVDQQSQTLYFGGINGFVTIHKEKLKTEESIFPILISNLNVLGENVMLADFLSQEKDKNKLSLNYQQHSFTLKISVPDYIYSSSILLYYRIKETDENWTKISSNTLNFTNMVPGEYTLEIKYINQAINKESNVFSIHIHITPPWYTSAWAYIVYYLIGLTCIFFIIHSILRRNRLKKARELKELEQVHQKEVYESKLEFFTNIAYEFSTPLTLIFGPCNRIIDNCSDKNTVKYAKVIQRNAEILNDLTQEIVTFRSIESKERKPYIEQLPVGEIISKDLITFVDQAYSNQILFEKEIDSALIWNSDRFFLRTIIINLLSNAFHHTGKSGKIVVQINIQEDNLSINITFLGKITKKEIQVITGEYHLLKNIKDTYDTKLLRHELGLTMSHNMVKLLQGELIVDTTEEKVQFTIKLPQLESDPQEMKVSDIDPIHSAHLKMENNPEIKDMVPEFNILRQTLFLIEPNKEMSWFLIDTFHEDFNIIPIQDYTLATQKLETYQPDLIIYDITGNFVEGIEFTQQLKSSKNHAHIPVILLSGERNIEEQIKGINAGAEMYIFKPFYSDYLKISVNKILNRKETLKSYFNSPKSAYDLSNAKLIHKEDKKFIETILDIINANLDNKDLSAAFIANELHISMRHLYRKLSEIGEVRSIANMIKDCKLQVAKDLLINTKLSIDEIAYKSGFTARSTFFRSFTEKYHITPKEFRKQQE</sequence>
<dbReference type="Gene3D" id="3.30.565.10">
    <property type="entry name" value="Histidine kinase-like ATPase, C-terminal domain"/>
    <property type="match status" value="1"/>
</dbReference>
<dbReference type="Pfam" id="PF02518">
    <property type="entry name" value="HATPase_c"/>
    <property type="match status" value="1"/>
</dbReference>
<evidence type="ECO:0000256" key="2">
    <source>
        <dbReference type="ARBA" id="ARBA00012438"/>
    </source>
</evidence>
<dbReference type="InterPro" id="IPR036890">
    <property type="entry name" value="HATPase_C_sf"/>
</dbReference>
<protein>
    <recommendedName>
        <fullName evidence="2">histidine kinase</fullName>
        <ecNumber evidence="2">2.7.13.3</ecNumber>
    </recommendedName>
</protein>
<dbReference type="InterPro" id="IPR005467">
    <property type="entry name" value="His_kinase_dom"/>
</dbReference>
<gene>
    <name evidence="6" type="ORF">GA560_00710</name>
</gene>
<evidence type="ECO:0000256" key="5">
    <source>
        <dbReference type="ARBA" id="ARBA00023163"/>
    </source>
</evidence>
<dbReference type="GO" id="GO:0043565">
    <property type="term" value="F:sequence-specific DNA binding"/>
    <property type="evidence" value="ECO:0007669"/>
    <property type="project" value="InterPro"/>
</dbReference>
<dbReference type="SUPFAM" id="SSF55874">
    <property type="entry name" value="ATPase domain of HSP90 chaperone/DNA topoisomerase II/histidine kinase"/>
    <property type="match status" value="1"/>
</dbReference>
<dbReference type="InterPro" id="IPR015943">
    <property type="entry name" value="WD40/YVTN_repeat-like_dom_sf"/>
</dbReference>
<dbReference type="SUPFAM" id="SSF63829">
    <property type="entry name" value="Calcium-dependent phosphotriesterase"/>
    <property type="match status" value="1"/>
</dbReference>
<evidence type="ECO:0000313" key="7">
    <source>
        <dbReference type="Proteomes" id="UP000474077"/>
    </source>
</evidence>
<dbReference type="InterPro" id="IPR003594">
    <property type="entry name" value="HATPase_dom"/>
</dbReference>
<dbReference type="CDD" id="cd00082">
    <property type="entry name" value="HisKA"/>
    <property type="match status" value="1"/>
</dbReference>
<dbReference type="InterPro" id="IPR011110">
    <property type="entry name" value="Reg_prop"/>
</dbReference>
<dbReference type="PROSITE" id="PS50109">
    <property type="entry name" value="HIS_KIN"/>
    <property type="match status" value="1"/>
</dbReference>
<dbReference type="SUPFAM" id="SSF47384">
    <property type="entry name" value="Homodimeric domain of signal transducing histidine kinase"/>
    <property type="match status" value="1"/>
</dbReference>
<dbReference type="SUPFAM" id="SSF52172">
    <property type="entry name" value="CheY-like"/>
    <property type="match status" value="1"/>
</dbReference>
<dbReference type="InterPro" id="IPR011006">
    <property type="entry name" value="CheY-like_superfamily"/>
</dbReference>
<dbReference type="Gene3D" id="1.10.287.130">
    <property type="match status" value="1"/>
</dbReference>
<dbReference type="InterPro" id="IPR013783">
    <property type="entry name" value="Ig-like_fold"/>
</dbReference>
<dbReference type="InterPro" id="IPR003661">
    <property type="entry name" value="HisK_dim/P_dom"/>
</dbReference>
<dbReference type="Gene3D" id="2.130.10.10">
    <property type="entry name" value="YVTN repeat-like/Quinoprotein amine dehydrogenase"/>
    <property type="match status" value="3"/>
</dbReference>
<accession>A0A414GJ75</accession>
<dbReference type="InterPro" id="IPR009057">
    <property type="entry name" value="Homeodomain-like_sf"/>
</dbReference>
<dbReference type="InterPro" id="IPR018060">
    <property type="entry name" value="HTH_AraC"/>
</dbReference>
<dbReference type="SMART" id="SM00388">
    <property type="entry name" value="HisKA"/>
    <property type="match status" value="1"/>
</dbReference>
<dbReference type="EC" id="2.7.13.3" evidence="2"/>
<evidence type="ECO:0000313" key="6">
    <source>
        <dbReference type="EMBL" id="KAB6087178.1"/>
    </source>
</evidence>
<dbReference type="PANTHER" id="PTHR43547">
    <property type="entry name" value="TWO-COMPONENT HISTIDINE KINASE"/>
    <property type="match status" value="1"/>
</dbReference>
<dbReference type="GO" id="GO:0003700">
    <property type="term" value="F:DNA-binding transcription factor activity"/>
    <property type="evidence" value="ECO:0007669"/>
    <property type="project" value="InterPro"/>
</dbReference>
<dbReference type="SUPFAM" id="SSF46689">
    <property type="entry name" value="Homeodomain-like"/>
    <property type="match status" value="1"/>
</dbReference>
<keyword evidence="4" id="KW-0805">Transcription regulation</keyword>
<dbReference type="SMART" id="SM00342">
    <property type="entry name" value="HTH_ARAC"/>
    <property type="match status" value="1"/>
</dbReference>
<dbReference type="EMBL" id="WDER01000001">
    <property type="protein sequence ID" value="KAB6087178.1"/>
    <property type="molecule type" value="Genomic_DNA"/>
</dbReference>
<keyword evidence="3" id="KW-0597">Phosphoprotein</keyword>
<dbReference type="Pfam" id="PF07494">
    <property type="entry name" value="Reg_prop"/>
    <property type="match status" value="1"/>
</dbReference>
<dbReference type="Gene3D" id="1.10.10.60">
    <property type="entry name" value="Homeodomain-like"/>
    <property type="match status" value="1"/>
</dbReference>
<dbReference type="InterPro" id="IPR011123">
    <property type="entry name" value="Y_Y_Y"/>
</dbReference>
<dbReference type="Pfam" id="PF07495">
    <property type="entry name" value="Y_Y_Y"/>
    <property type="match status" value="1"/>
</dbReference>
<comment type="caution">
    <text evidence="6">The sequence shown here is derived from an EMBL/GenBank/DDBJ whole genome shotgun (WGS) entry which is preliminary data.</text>
</comment>